<feature type="transmembrane region" description="Helical" evidence="1">
    <location>
        <begin position="135"/>
        <end position="156"/>
    </location>
</feature>
<dbReference type="AlphaFoldDB" id="A0A516NUS3"/>
<evidence type="ECO:0000313" key="3">
    <source>
        <dbReference type="Proteomes" id="UP000317039"/>
    </source>
</evidence>
<protein>
    <submittedName>
        <fullName evidence="2">Uncharacterized protein</fullName>
    </submittedName>
</protein>
<proteinExistence type="predicted"/>
<organism evidence="2 3">
    <name type="scientific">Nocardia otitidiscaviarum</name>
    <dbReference type="NCBI Taxonomy" id="1823"/>
    <lineage>
        <taxon>Bacteria</taxon>
        <taxon>Bacillati</taxon>
        <taxon>Actinomycetota</taxon>
        <taxon>Actinomycetes</taxon>
        <taxon>Mycobacteriales</taxon>
        <taxon>Nocardiaceae</taxon>
        <taxon>Nocardia</taxon>
    </lineage>
</organism>
<keyword evidence="1" id="KW-0472">Membrane</keyword>
<dbReference type="GeneID" id="80336961"/>
<evidence type="ECO:0000256" key="1">
    <source>
        <dbReference type="SAM" id="Phobius"/>
    </source>
</evidence>
<feature type="transmembrane region" description="Helical" evidence="1">
    <location>
        <begin position="21"/>
        <end position="39"/>
    </location>
</feature>
<keyword evidence="1" id="KW-1133">Transmembrane helix</keyword>
<gene>
    <name evidence="2" type="ORF">FOH10_31910</name>
</gene>
<dbReference type="RefSeq" id="WP_143983431.1">
    <property type="nucleotide sequence ID" value="NZ_CP041695.1"/>
</dbReference>
<feature type="transmembrane region" description="Helical" evidence="1">
    <location>
        <begin position="85"/>
        <end position="101"/>
    </location>
</feature>
<dbReference type="KEGG" id="nod:FOH10_31910"/>
<keyword evidence="1" id="KW-0812">Transmembrane</keyword>
<name>A0A516NUS3_9NOCA</name>
<reference evidence="2 3" key="1">
    <citation type="submission" date="2019-07" db="EMBL/GenBank/DDBJ databases">
        <title>Complete Genome Sequence and Methylome Analysis of Nocardia otitidis-caviarum NEB252.</title>
        <authorList>
            <person name="Fomenkov A."/>
            <person name="Anton B.P."/>
            <person name="Vincze T."/>
            <person name="Roberts R.J."/>
        </authorList>
    </citation>
    <scope>NUCLEOTIDE SEQUENCE [LARGE SCALE GENOMIC DNA]</scope>
    <source>
        <strain evidence="2 3">NEB252</strain>
    </source>
</reference>
<dbReference type="EMBL" id="CP041695">
    <property type="protein sequence ID" value="QDP82648.1"/>
    <property type="molecule type" value="Genomic_DNA"/>
</dbReference>
<feature type="transmembrane region" description="Helical" evidence="1">
    <location>
        <begin position="45"/>
        <end position="64"/>
    </location>
</feature>
<dbReference type="Proteomes" id="UP000317039">
    <property type="component" value="Chromosome"/>
</dbReference>
<evidence type="ECO:0000313" key="2">
    <source>
        <dbReference type="EMBL" id="QDP82648.1"/>
    </source>
</evidence>
<accession>A0A516NUS3</accession>
<sequence length="183" mass="19167">MTSRSISDYLIAPDATRAERVLGYGAATLGAAGAAALAVHAELSALAVGVIAVIAFDLFGGSVVNATASAKRHFHRPGRTARHHLGFVAIHVQPFLLALVVPDFAWYSAAFVYLLALGGALAVLAAPAESRRPLGFAWVTLALLIPLDIPAVLLWLTPVLLIKLLLAHLQPDEVRGTVAPSAR</sequence>
<feature type="transmembrane region" description="Helical" evidence="1">
    <location>
        <begin position="107"/>
        <end position="128"/>
    </location>
</feature>